<feature type="non-terminal residue" evidence="1">
    <location>
        <position position="1"/>
    </location>
</feature>
<proteinExistence type="predicted"/>
<keyword evidence="2" id="KW-1185">Reference proteome</keyword>
<accession>A0AC60P6Y7</accession>
<sequence>RRRTGPARKSGRSGCGGRGGSALAGGLASARTTPETAMKLSLGGGLVLFIRGSPGRASSPALSRRRLPLIARIRAAFLRIPPRRFSPTQRETPPPGACGRLNSPLVTIVSAAAGCRALHPGKTPRIFAQGGSRRRERGREVPEATPHRPGRRACANGHFAGRPSNVEWPRAAVDPASGRLRRPTTRIFEAAPMALELHRDRSGPLSSLVFKTDGPVAEIFHSGTN</sequence>
<evidence type="ECO:0000313" key="2">
    <source>
        <dbReference type="Proteomes" id="UP000805193"/>
    </source>
</evidence>
<dbReference type="EMBL" id="JABSTQ010011101">
    <property type="protein sequence ID" value="KAG0415175.1"/>
    <property type="molecule type" value="Genomic_DNA"/>
</dbReference>
<protein>
    <submittedName>
        <fullName evidence="1">Uncharacterized protein</fullName>
    </submittedName>
</protein>
<gene>
    <name evidence="1" type="ORF">HPB47_007668</name>
</gene>
<comment type="caution">
    <text evidence="1">The sequence shown here is derived from an EMBL/GenBank/DDBJ whole genome shotgun (WGS) entry which is preliminary data.</text>
</comment>
<reference evidence="1 2" key="1">
    <citation type="journal article" date="2020" name="Cell">
        <title>Large-Scale Comparative Analyses of Tick Genomes Elucidate Their Genetic Diversity and Vector Capacities.</title>
        <authorList>
            <consortium name="Tick Genome and Microbiome Consortium (TIGMIC)"/>
            <person name="Jia N."/>
            <person name="Wang J."/>
            <person name="Shi W."/>
            <person name="Du L."/>
            <person name="Sun Y."/>
            <person name="Zhan W."/>
            <person name="Jiang J.F."/>
            <person name="Wang Q."/>
            <person name="Zhang B."/>
            <person name="Ji P."/>
            <person name="Bell-Sakyi L."/>
            <person name="Cui X.M."/>
            <person name="Yuan T.T."/>
            <person name="Jiang B.G."/>
            <person name="Yang W.F."/>
            <person name="Lam T.T."/>
            <person name="Chang Q.C."/>
            <person name="Ding S.J."/>
            <person name="Wang X.J."/>
            <person name="Zhu J.G."/>
            <person name="Ruan X.D."/>
            <person name="Zhao L."/>
            <person name="Wei J.T."/>
            <person name="Ye R.Z."/>
            <person name="Que T.C."/>
            <person name="Du C.H."/>
            <person name="Zhou Y.H."/>
            <person name="Cheng J.X."/>
            <person name="Dai P.F."/>
            <person name="Guo W.B."/>
            <person name="Han X.H."/>
            <person name="Huang E.J."/>
            <person name="Li L.F."/>
            <person name="Wei W."/>
            <person name="Gao Y.C."/>
            <person name="Liu J.Z."/>
            <person name="Shao H.Z."/>
            <person name="Wang X."/>
            <person name="Wang C.C."/>
            <person name="Yang T.C."/>
            <person name="Huo Q.B."/>
            <person name="Li W."/>
            <person name="Chen H.Y."/>
            <person name="Chen S.E."/>
            <person name="Zhou L.G."/>
            <person name="Ni X.B."/>
            <person name="Tian J.H."/>
            <person name="Sheng Y."/>
            <person name="Liu T."/>
            <person name="Pan Y.S."/>
            <person name="Xia L.Y."/>
            <person name="Li J."/>
            <person name="Zhao F."/>
            <person name="Cao W.C."/>
        </authorList>
    </citation>
    <scope>NUCLEOTIDE SEQUENCE [LARGE SCALE GENOMIC DNA]</scope>
    <source>
        <strain evidence="1">Iper-2018</strain>
    </source>
</reference>
<evidence type="ECO:0000313" key="1">
    <source>
        <dbReference type="EMBL" id="KAG0415175.1"/>
    </source>
</evidence>
<dbReference type="Proteomes" id="UP000805193">
    <property type="component" value="Unassembled WGS sequence"/>
</dbReference>
<organism evidence="1 2">
    <name type="scientific">Ixodes persulcatus</name>
    <name type="common">Taiga tick</name>
    <dbReference type="NCBI Taxonomy" id="34615"/>
    <lineage>
        <taxon>Eukaryota</taxon>
        <taxon>Metazoa</taxon>
        <taxon>Ecdysozoa</taxon>
        <taxon>Arthropoda</taxon>
        <taxon>Chelicerata</taxon>
        <taxon>Arachnida</taxon>
        <taxon>Acari</taxon>
        <taxon>Parasitiformes</taxon>
        <taxon>Ixodida</taxon>
        <taxon>Ixodoidea</taxon>
        <taxon>Ixodidae</taxon>
        <taxon>Ixodinae</taxon>
        <taxon>Ixodes</taxon>
    </lineage>
</organism>
<name>A0AC60P6Y7_IXOPE</name>